<evidence type="ECO:0000313" key="1">
    <source>
        <dbReference type="EMBL" id="SVA96704.1"/>
    </source>
</evidence>
<evidence type="ECO:0008006" key="2">
    <source>
        <dbReference type="Google" id="ProtNLM"/>
    </source>
</evidence>
<sequence length="126" mass="14545">MQDFEKSAYSVLTTYIEALNAQDSDAMRDCFHFPHYRIAGGRMEIFETAADYGIANFHARNDTGSWAYTKWDHRNMVHGDAAKVHFDVQFTRYRADDSVLGQYKSLWIVTKRSDKWGVMARSSYAG</sequence>
<dbReference type="InterPro" id="IPR032710">
    <property type="entry name" value="NTF2-like_dom_sf"/>
</dbReference>
<dbReference type="Gene3D" id="3.10.450.50">
    <property type="match status" value="1"/>
</dbReference>
<accession>A0A382A5L4</accession>
<gene>
    <name evidence="1" type="ORF">METZ01_LOCUS149558</name>
</gene>
<dbReference type="AlphaFoldDB" id="A0A382A5L4"/>
<protein>
    <recommendedName>
        <fullName evidence="2">DUF4440 domain-containing protein</fullName>
    </recommendedName>
</protein>
<dbReference type="EMBL" id="UINC01023969">
    <property type="protein sequence ID" value="SVA96704.1"/>
    <property type="molecule type" value="Genomic_DNA"/>
</dbReference>
<dbReference type="SUPFAM" id="SSF54427">
    <property type="entry name" value="NTF2-like"/>
    <property type="match status" value="1"/>
</dbReference>
<reference evidence="1" key="1">
    <citation type="submission" date="2018-05" db="EMBL/GenBank/DDBJ databases">
        <authorList>
            <person name="Lanie J.A."/>
            <person name="Ng W.-L."/>
            <person name="Kazmierczak K.M."/>
            <person name="Andrzejewski T.M."/>
            <person name="Davidsen T.M."/>
            <person name="Wayne K.J."/>
            <person name="Tettelin H."/>
            <person name="Glass J.I."/>
            <person name="Rusch D."/>
            <person name="Podicherti R."/>
            <person name="Tsui H.-C.T."/>
            <person name="Winkler M.E."/>
        </authorList>
    </citation>
    <scope>NUCLEOTIDE SEQUENCE</scope>
</reference>
<proteinExistence type="predicted"/>
<organism evidence="1">
    <name type="scientific">marine metagenome</name>
    <dbReference type="NCBI Taxonomy" id="408172"/>
    <lineage>
        <taxon>unclassified sequences</taxon>
        <taxon>metagenomes</taxon>
        <taxon>ecological metagenomes</taxon>
    </lineage>
</organism>
<name>A0A382A5L4_9ZZZZ</name>